<organism evidence="1 2">
    <name type="scientific">Natronoglomus mannanivorans</name>
    <dbReference type="NCBI Taxonomy" id="2979990"/>
    <lineage>
        <taxon>Archaea</taxon>
        <taxon>Methanobacteriati</taxon>
        <taxon>Methanobacteriota</taxon>
        <taxon>Stenosarchaea group</taxon>
        <taxon>Halobacteria</taxon>
        <taxon>Halobacteriales</taxon>
        <taxon>Natrialbaceae</taxon>
        <taxon>Natronoglomus</taxon>
    </lineage>
</organism>
<protein>
    <submittedName>
        <fullName evidence="1">Uncharacterized protein</fullName>
    </submittedName>
</protein>
<sequence>MNDYPTTDEEIREFVKENREMLTRVLRHGNDGYARACAWALLDRGGSDPDLEKIEQELQELKKHRGVEA</sequence>
<proteinExistence type="predicted"/>
<reference evidence="1" key="1">
    <citation type="submission" date="2022-09" db="EMBL/GenBank/DDBJ databases">
        <title>Enrichment on poylsaccharides allowed isolation of novel metabolic and taxonomic groups of Haloarchaea.</title>
        <authorList>
            <person name="Sorokin D.Y."/>
            <person name="Elcheninov A.G."/>
            <person name="Khizhniak T.V."/>
            <person name="Kolganova T.V."/>
            <person name="Kublanov I.V."/>
        </authorList>
    </citation>
    <scope>NUCLEOTIDE SEQUENCE</scope>
    <source>
        <strain evidence="1">AArc-xg1-1</strain>
    </source>
</reference>
<dbReference type="RefSeq" id="WP_338005249.1">
    <property type="nucleotide sequence ID" value="NZ_JAOPKA010000015.1"/>
</dbReference>
<dbReference type="AlphaFoldDB" id="A0AAP2Z211"/>
<dbReference type="Proteomes" id="UP001321018">
    <property type="component" value="Unassembled WGS sequence"/>
</dbReference>
<evidence type="ECO:0000313" key="2">
    <source>
        <dbReference type="Proteomes" id="UP001321018"/>
    </source>
</evidence>
<evidence type="ECO:0000313" key="1">
    <source>
        <dbReference type="EMBL" id="MCU4743430.1"/>
    </source>
</evidence>
<name>A0AAP2Z211_9EURY</name>
<gene>
    <name evidence="1" type="ORF">OB960_18755</name>
</gene>
<dbReference type="EMBL" id="JAOPKA010000015">
    <property type="protein sequence ID" value="MCU4743430.1"/>
    <property type="molecule type" value="Genomic_DNA"/>
</dbReference>
<comment type="caution">
    <text evidence="1">The sequence shown here is derived from an EMBL/GenBank/DDBJ whole genome shotgun (WGS) entry which is preliminary data.</text>
</comment>
<accession>A0AAP2Z211</accession>